<dbReference type="PANTHER" id="PTHR46321:SF1">
    <property type="entry name" value="KIF-BINDING PROTEIN"/>
    <property type="match status" value="1"/>
</dbReference>
<dbReference type="Proteomes" id="UP000515204">
    <property type="component" value="Unplaced"/>
</dbReference>
<comment type="similarity">
    <text evidence="2">Belongs to the KIF-binding protein family.</text>
</comment>
<evidence type="ECO:0000256" key="6">
    <source>
        <dbReference type="PROSITE-ProRule" id="PRU00339"/>
    </source>
</evidence>
<evidence type="ECO:0000313" key="9">
    <source>
        <dbReference type="RefSeq" id="XP_014475252.1"/>
    </source>
</evidence>
<dbReference type="PROSITE" id="PS50005">
    <property type="entry name" value="TPR"/>
    <property type="match status" value="1"/>
</dbReference>
<evidence type="ECO:0000256" key="5">
    <source>
        <dbReference type="ARBA" id="ARBA00023212"/>
    </source>
</evidence>
<dbReference type="KEGG" id="dqu:106744748"/>
<keyword evidence="5" id="KW-0206">Cytoskeleton</keyword>
<evidence type="ECO:0000256" key="4">
    <source>
        <dbReference type="ARBA" id="ARBA00022490"/>
    </source>
</evidence>
<reference evidence="9" key="1">
    <citation type="submission" date="2025-08" db="UniProtKB">
        <authorList>
            <consortium name="RefSeq"/>
        </authorList>
    </citation>
    <scope>IDENTIFICATION</scope>
</reference>
<comment type="subcellular location">
    <subcellularLocation>
        <location evidence="1">Cytoplasm</location>
        <location evidence="1">Cytoskeleton</location>
    </subcellularLocation>
</comment>
<accession>A0A6P3XAG5</accession>
<dbReference type="RefSeq" id="XP_014475252.1">
    <property type="nucleotide sequence ID" value="XM_014619766.1"/>
</dbReference>
<evidence type="ECO:0000313" key="8">
    <source>
        <dbReference type="Proteomes" id="UP000515204"/>
    </source>
</evidence>
<keyword evidence="8" id="KW-1185">Reference proteome</keyword>
<organism evidence="8 9">
    <name type="scientific">Dinoponera quadriceps</name>
    <name type="common">South American ant</name>
    <dbReference type="NCBI Taxonomy" id="609295"/>
    <lineage>
        <taxon>Eukaryota</taxon>
        <taxon>Metazoa</taxon>
        <taxon>Ecdysozoa</taxon>
        <taxon>Arthropoda</taxon>
        <taxon>Hexapoda</taxon>
        <taxon>Insecta</taxon>
        <taxon>Pterygota</taxon>
        <taxon>Neoptera</taxon>
        <taxon>Endopterygota</taxon>
        <taxon>Hymenoptera</taxon>
        <taxon>Apocrita</taxon>
        <taxon>Aculeata</taxon>
        <taxon>Formicoidea</taxon>
        <taxon>Formicidae</taxon>
        <taxon>Ponerinae</taxon>
        <taxon>Ponerini</taxon>
        <taxon>Dinoponera</taxon>
    </lineage>
</organism>
<proteinExistence type="inferred from homology"/>
<evidence type="ECO:0000256" key="3">
    <source>
        <dbReference type="ARBA" id="ARBA00016840"/>
    </source>
</evidence>
<feature type="repeat" description="TPR" evidence="6">
    <location>
        <begin position="137"/>
        <end position="170"/>
    </location>
</feature>
<dbReference type="PANTHER" id="PTHR46321">
    <property type="entry name" value="KIF1-BINDING PROTEIN"/>
    <property type="match status" value="1"/>
</dbReference>
<dbReference type="Pfam" id="PF12309">
    <property type="entry name" value="KBP_C"/>
    <property type="match status" value="1"/>
</dbReference>
<dbReference type="InterPro" id="IPR019734">
    <property type="entry name" value="TPR_rpt"/>
</dbReference>
<keyword evidence="6" id="KW-0802">TPR repeat</keyword>
<dbReference type="GO" id="GO:0005856">
    <property type="term" value="C:cytoskeleton"/>
    <property type="evidence" value="ECO:0007669"/>
    <property type="project" value="UniProtKB-SubCell"/>
</dbReference>
<keyword evidence="4" id="KW-0963">Cytoplasm</keyword>
<dbReference type="InterPro" id="IPR022083">
    <property type="entry name" value="KBP"/>
</dbReference>
<dbReference type="AlphaFoldDB" id="A0A6P3XAG5"/>
<evidence type="ECO:0000256" key="2">
    <source>
        <dbReference type="ARBA" id="ARBA00010305"/>
    </source>
</evidence>
<dbReference type="OrthoDB" id="7554758at2759"/>
<evidence type="ECO:0000256" key="1">
    <source>
        <dbReference type="ARBA" id="ARBA00004245"/>
    </source>
</evidence>
<sequence length="444" mass="50833">MSTNESTSEQGCKSTESASGTTAELSENAGNIEGFTMNISEEFVEIYKSSINLAKAANTIVQDFSRRLDILYQSIINAEDANPDEVATLADAYLFLSNLYIFESTKKEITLAELAITKCIELLKRRELGHKFILTAVNAYYNLGVLYNEQNKQELSMMVYNTAFELYSTYIKEEIYPAPLYIASYLGLVNVDPQDLLDKRSIIVMQALLIGYGNLDKNTEADRIHMEKIAICQHEILNKKLNSTLLLATDYNMWLLIALTLSQYFVTRNRFTEARDHLAVASLMAKLFYEKAYMKMDESENASKKAFLYDMYQQISADIAIYWARYGIQLLRSSQERILNGIENKLCAVCNLTTLSIVTSSEDESNKLLIFADEKNDLQEFTATITDKYFSSYTEALVIFENVMKYLNEAKMYYNNKCINYNVEKHLKSYVWTTLLISQGIRNK</sequence>
<dbReference type="GeneID" id="106744748"/>
<protein>
    <recommendedName>
        <fullName evidence="3">KIF-binding protein</fullName>
    </recommendedName>
</protein>
<evidence type="ECO:0000256" key="7">
    <source>
        <dbReference type="SAM" id="MobiDB-lite"/>
    </source>
</evidence>
<feature type="region of interest" description="Disordered" evidence="7">
    <location>
        <begin position="1"/>
        <end position="25"/>
    </location>
</feature>
<name>A0A6P3XAG5_DINQU</name>
<gene>
    <name evidence="9" type="primary">LOC106744748</name>
</gene>